<comment type="caution">
    <text evidence="1">The sequence shown here is derived from an EMBL/GenBank/DDBJ whole genome shotgun (WGS) entry which is preliminary data.</text>
</comment>
<organism evidence="1 2">
    <name type="scientific">Melastoma candidum</name>
    <dbReference type="NCBI Taxonomy" id="119954"/>
    <lineage>
        <taxon>Eukaryota</taxon>
        <taxon>Viridiplantae</taxon>
        <taxon>Streptophyta</taxon>
        <taxon>Embryophyta</taxon>
        <taxon>Tracheophyta</taxon>
        <taxon>Spermatophyta</taxon>
        <taxon>Magnoliopsida</taxon>
        <taxon>eudicotyledons</taxon>
        <taxon>Gunneridae</taxon>
        <taxon>Pentapetalae</taxon>
        <taxon>rosids</taxon>
        <taxon>malvids</taxon>
        <taxon>Myrtales</taxon>
        <taxon>Melastomataceae</taxon>
        <taxon>Melastomatoideae</taxon>
        <taxon>Melastomateae</taxon>
        <taxon>Melastoma</taxon>
    </lineage>
</organism>
<evidence type="ECO:0000313" key="1">
    <source>
        <dbReference type="EMBL" id="KAI4385878.1"/>
    </source>
</evidence>
<gene>
    <name evidence="1" type="ORF">MLD38_003866</name>
</gene>
<dbReference type="Proteomes" id="UP001057402">
    <property type="component" value="Chromosome 2"/>
</dbReference>
<name>A0ACB9S8I8_9MYRT</name>
<protein>
    <submittedName>
        <fullName evidence="1">Uncharacterized protein</fullName>
    </submittedName>
</protein>
<proteinExistence type="predicted"/>
<sequence length="565" mass="61934">MGTLKTWRKAYGALKDSTKVGLAHVNSDYADLDVAIVKATNHVECPPKDRHLRKIAIAASAVRPRADVAYCIHALARRLSKTHNWTVALKSLIVIHRLLREGDPTFREEILSFSQRGRILQLSNFKDDSSPIAWDCSAWVRAYALFLEECLECFKILKYDIEAERLPRPAEGQEKGYSRTRDLVSEELLEHLPALQNLLYRLIGCRPEGAAVSNYLIQYALALVLKESFKIYCAINDGIINLVDKFFEMPRHEAVKALDIYKRAGQQAGNLLDFYEICRGLELARNFQFPVLREPPQSFLATMEEYIREAPRVVSVPTEPLLQLTYHPEEVPLEENGSNIESEPLPSDNAPPPSAEEVSTAMDPSPPPPQSNPDTGDLLGLSYNVPDASVIEDQNALALAIIPSGPDAAATPFGFPSSQAQSKDFDPTGWELALVATPSNDISAINERQLAGGLDTLTLNSLYDEGAYRASLQPVYGAPAPNPFEVQDPFAVSNGIAPPPSVQMSTIAQQPTNPFGPYQPAYQSPQQPMMTPTNPFGDPGFGPLPAGNPAAHPLTANPFGTTGLL</sequence>
<evidence type="ECO:0000313" key="2">
    <source>
        <dbReference type="Proteomes" id="UP001057402"/>
    </source>
</evidence>
<keyword evidence="2" id="KW-1185">Reference proteome</keyword>
<dbReference type="EMBL" id="CM042881">
    <property type="protein sequence ID" value="KAI4385878.1"/>
    <property type="molecule type" value="Genomic_DNA"/>
</dbReference>
<accession>A0ACB9S8I8</accession>
<reference evidence="2" key="1">
    <citation type="journal article" date="2023" name="Front. Plant Sci.">
        <title>Chromosomal-level genome assembly of Melastoma candidum provides insights into trichome evolution.</title>
        <authorList>
            <person name="Zhong Y."/>
            <person name="Wu W."/>
            <person name="Sun C."/>
            <person name="Zou P."/>
            <person name="Liu Y."/>
            <person name="Dai S."/>
            <person name="Zhou R."/>
        </authorList>
    </citation>
    <scope>NUCLEOTIDE SEQUENCE [LARGE SCALE GENOMIC DNA]</scope>
</reference>